<feature type="compositionally biased region" description="Pro residues" evidence="1">
    <location>
        <begin position="107"/>
        <end position="121"/>
    </location>
</feature>
<dbReference type="Proteomes" id="UP000054053">
    <property type="component" value="Unassembled WGS sequence"/>
</dbReference>
<evidence type="ECO:0000256" key="1">
    <source>
        <dbReference type="SAM" id="MobiDB-lite"/>
    </source>
</evidence>
<accession>A0A1B5L532</accession>
<protein>
    <submittedName>
        <fullName evidence="2">Uncharacterized protein</fullName>
    </submittedName>
</protein>
<feature type="region of interest" description="Disordered" evidence="1">
    <location>
        <begin position="66"/>
        <end position="138"/>
    </location>
</feature>
<reference evidence="3" key="1">
    <citation type="journal article" date="2016" name="Genome Announc.">
        <title>Genome sequence of Ustilaginoidea virens IPU010, a rice pathogenic fungus causing false smut.</title>
        <authorList>
            <person name="Kumagai T."/>
            <person name="Ishii T."/>
            <person name="Terai G."/>
            <person name="Umemura M."/>
            <person name="Machida M."/>
            <person name="Asai K."/>
        </authorList>
    </citation>
    <scope>NUCLEOTIDE SEQUENCE [LARGE SCALE GENOMIC DNA]</scope>
    <source>
        <strain evidence="3">IPU010</strain>
    </source>
</reference>
<feature type="compositionally biased region" description="Basic and acidic residues" evidence="1">
    <location>
        <begin position="88"/>
        <end position="103"/>
    </location>
</feature>
<gene>
    <name evidence="2" type="ORF">UVI_02058640</name>
</gene>
<feature type="compositionally biased region" description="Polar residues" evidence="1">
    <location>
        <begin position="66"/>
        <end position="76"/>
    </location>
</feature>
<feature type="region of interest" description="Disordered" evidence="1">
    <location>
        <begin position="173"/>
        <end position="277"/>
    </location>
</feature>
<dbReference type="AlphaFoldDB" id="A0A1B5L532"/>
<proteinExistence type="predicted"/>
<feature type="compositionally biased region" description="Low complexity" evidence="1">
    <location>
        <begin position="77"/>
        <end position="87"/>
    </location>
</feature>
<organism evidence="2 3">
    <name type="scientific">Ustilaginoidea virens</name>
    <name type="common">Rice false smut fungus</name>
    <name type="synonym">Villosiclava virens</name>
    <dbReference type="NCBI Taxonomy" id="1159556"/>
    <lineage>
        <taxon>Eukaryota</taxon>
        <taxon>Fungi</taxon>
        <taxon>Dikarya</taxon>
        <taxon>Ascomycota</taxon>
        <taxon>Pezizomycotina</taxon>
        <taxon>Sordariomycetes</taxon>
        <taxon>Hypocreomycetidae</taxon>
        <taxon>Hypocreales</taxon>
        <taxon>Clavicipitaceae</taxon>
        <taxon>Ustilaginoidea</taxon>
    </lineage>
</organism>
<comment type="caution">
    <text evidence="2">The sequence shown here is derived from an EMBL/GenBank/DDBJ whole genome shotgun (WGS) entry which is preliminary data.</text>
</comment>
<feature type="compositionally biased region" description="Low complexity" evidence="1">
    <location>
        <begin position="261"/>
        <end position="277"/>
    </location>
</feature>
<feature type="compositionally biased region" description="Pro residues" evidence="1">
    <location>
        <begin position="200"/>
        <end position="214"/>
    </location>
</feature>
<feature type="compositionally biased region" description="Low complexity" evidence="1">
    <location>
        <begin position="215"/>
        <end position="252"/>
    </location>
</feature>
<dbReference type="EMBL" id="BBTG02000056">
    <property type="protein sequence ID" value="GAO18644.1"/>
    <property type="molecule type" value="Genomic_DNA"/>
</dbReference>
<evidence type="ECO:0000313" key="2">
    <source>
        <dbReference type="EMBL" id="GAO18644.1"/>
    </source>
</evidence>
<sequence>MQPSATFVSASPPWRRQISLRIQALAGHSQVQCPWRPGRKVAPTDVATRQLTGTPRPNELVSTVFAHNNPSSFTPGSSSSSEAAAAAVDHDHDHDALAPEHFSDPAADPPLPDADRPPPPTAESEKGDGSLGKHFSIRPSARNRAARVPGCLYPLLIHVTPDAHCTGALAAPCATGPASTSPTSTPTSPPSRTCTAGAPAPTPLPTCPTAPPSTAPSSTRSTRGASTCTRACSSSTPTPSSSGTSTASLPTPTRGPPSSAPPTSTATATTAPASTAA</sequence>
<evidence type="ECO:0000313" key="3">
    <source>
        <dbReference type="Proteomes" id="UP000054053"/>
    </source>
</evidence>
<name>A0A1B5L532_USTVR</name>
<feature type="compositionally biased region" description="Low complexity" evidence="1">
    <location>
        <begin position="173"/>
        <end position="199"/>
    </location>
</feature>